<evidence type="ECO:0000259" key="1">
    <source>
        <dbReference type="PROSITE" id="PS50943"/>
    </source>
</evidence>
<evidence type="ECO:0000313" key="2">
    <source>
        <dbReference type="EMBL" id="SDH27222.1"/>
    </source>
</evidence>
<keyword evidence="3" id="KW-1185">Reference proteome</keyword>
<dbReference type="PROSITE" id="PS50943">
    <property type="entry name" value="HTH_CROC1"/>
    <property type="match status" value="1"/>
</dbReference>
<reference evidence="2 3" key="1">
    <citation type="submission" date="2016-10" db="EMBL/GenBank/DDBJ databases">
        <authorList>
            <person name="de Groot N.N."/>
        </authorList>
    </citation>
    <scope>NUCLEOTIDE SEQUENCE [LARGE SCALE GENOMIC DNA]</scope>
    <source>
        <strain evidence="2 3">CPCC 201354</strain>
    </source>
</reference>
<dbReference type="SUPFAM" id="SSF47413">
    <property type="entry name" value="lambda repressor-like DNA-binding domains"/>
    <property type="match status" value="1"/>
</dbReference>
<dbReference type="EMBL" id="FNCN01000013">
    <property type="protein sequence ID" value="SDH27222.1"/>
    <property type="molecule type" value="Genomic_DNA"/>
</dbReference>
<dbReference type="SMART" id="SM00530">
    <property type="entry name" value="HTH_XRE"/>
    <property type="match status" value="1"/>
</dbReference>
<dbReference type="CDD" id="cd00093">
    <property type="entry name" value="HTH_XRE"/>
    <property type="match status" value="1"/>
</dbReference>
<dbReference type="AlphaFoldDB" id="A0A1G8B1T3"/>
<dbReference type="RefSeq" id="WP_093171228.1">
    <property type="nucleotide sequence ID" value="NZ_FNCN01000013.1"/>
</dbReference>
<dbReference type="Proteomes" id="UP000198923">
    <property type="component" value="Unassembled WGS sequence"/>
</dbReference>
<dbReference type="OrthoDB" id="5184419at2"/>
<name>A0A1G8B1T3_9ACTN</name>
<gene>
    <name evidence="2" type="ORF">SAMN05421505_11394</name>
</gene>
<dbReference type="InterPro" id="IPR010982">
    <property type="entry name" value="Lambda_DNA-bd_dom_sf"/>
</dbReference>
<dbReference type="STRING" id="504805.SAMN05421505_11394"/>
<accession>A0A1G8B1T3</accession>
<evidence type="ECO:0000313" key="3">
    <source>
        <dbReference type="Proteomes" id="UP000198923"/>
    </source>
</evidence>
<feature type="domain" description="HTH cro/C1-type" evidence="1">
    <location>
        <begin position="9"/>
        <end position="62"/>
    </location>
</feature>
<dbReference type="GO" id="GO:0003677">
    <property type="term" value="F:DNA binding"/>
    <property type="evidence" value="ECO:0007669"/>
    <property type="project" value="InterPro"/>
</dbReference>
<protein>
    <submittedName>
        <fullName evidence="2">Helix-turn-helix domain-containing protein</fullName>
    </submittedName>
</protein>
<dbReference type="Pfam" id="PF13560">
    <property type="entry name" value="HTH_31"/>
    <property type="match status" value="1"/>
</dbReference>
<organism evidence="2 3">
    <name type="scientific">Sinosporangium album</name>
    <dbReference type="NCBI Taxonomy" id="504805"/>
    <lineage>
        <taxon>Bacteria</taxon>
        <taxon>Bacillati</taxon>
        <taxon>Actinomycetota</taxon>
        <taxon>Actinomycetes</taxon>
        <taxon>Streptosporangiales</taxon>
        <taxon>Streptosporangiaceae</taxon>
        <taxon>Sinosporangium</taxon>
    </lineage>
</organism>
<proteinExistence type="predicted"/>
<dbReference type="InterPro" id="IPR001387">
    <property type="entry name" value="Cro/C1-type_HTH"/>
</dbReference>
<dbReference type="Gene3D" id="1.10.260.40">
    <property type="entry name" value="lambda repressor-like DNA-binding domains"/>
    <property type="match status" value="1"/>
</dbReference>
<sequence length="423" mass="46397">MPSHFRVELRRLRLLAGLSLKELGERIDYTKGHLSKIESGERRPTPQLARRCDAALKAGGALMALADQGQPGRPDAPGRESAHAEWELLLSGDGVARFTALAGNDPVRMTFAPAPGDLDAQGALLNETIRFGQSASPGMVLPVAIFHVQALRSALPYTKGRSRMRLLRLAARAAEFTGWMAQECGDDAAARWWTDRAVEFAQEGGDRELVEYADVRRALTTLYQGKADPTVRLAERVRSLSSLPPRVRWLAALREAQGHAMAVNDHGFRTAVDHAHTLWERSAREAPPPRPAEGFARPLGTSVPVDVMTTMVTGWCLHDLGRPDEAAEILGGALAGLAPGSRRSRVRFAVRRAVALAEDGDLTRGCALMSDMLDDIRVVDSATVRFGLRAFRQAVRRRRADERVAALWPELQQVTEPYCGWRG</sequence>